<evidence type="ECO:0000256" key="9">
    <source>
        <dbReference type="SAM" id="MobiDB-lite"/>
    </source>
</evidence>
<gene>
    <name evidence="11" type="primary">TPHA0J00430</name>
    <name evidence="11" type="ordered locus">TPHA_0J00430</name>
</gene>
<dbReference type="GO" id="GO:0000019">
    <property type="term" value="P:regulation of mitotic recombination"/>
    <property type="evidence" value="ECO:0007669"/>
    <property type="project" value="EnsemblFungi"/>
</dbReference>
<dbReference type="Gene3D" id="3.90.15.10">
    <property type="entry name" value="Topoisomerase I, Chain A, domain 3"/>
    <property type="match status" value="1"/>
</dbReference>
<dbReference type="SUPFAM" id="SSF56741">
    <property type="entry name" value="Eukaryotic DNA topoisomerase I, N-terminal DNA-binding fragment"/>
    <property type="match status" value="1"/>
</dbReference>
<feature type="compositionally biased region" description="Acidic residues" evidence="9">
    <location>
        <begin position="130"/>
        <end position="145"/>
    </location>
</feature>
<dbReference type="GO" id="GO:0005694">
    <property type="term" value="C:chromosome"/>
    <property type="evidence" value="ECO:0007669"/>
    <property type="project" value="InterPro"/>
</dbReference>
<dbReference type="GeneID" id="11533154"/>
<dbReference type="GO" id="GO:0003677">
    <property type="term" value="F:DNA binding"/>
    <property type="evidence" value="ECO:0007669"/>
    <property type="project" value="UniProtKB-UniRule"/>
</dbReference>
<feature type="coiled-coil region" evidence="8">
    <location>
        <begin position="678"/>
        <end position="733"/>
    </location>
</feature>
<dbReference type="FunFam" id="2.170.11.10:FF:000001">
    <property type="entry name" value="DNA topoisomerase I"/>
    <property type="match status" value="1"/>
</dbReference>
<dbReference type="Pfam" id="PF01028">
    <property type="entry name" value="Topoisom_I"/>
    <property type="match status" value="1"/>
</dbReference>
<dbReference type="GO" id="GO:0009303">
    <property type="term" value="P:rRNA transcription"/>
    <property type="evidence" value="ECO:0007669"/>
    <property type="project" value="EnsemblFungi"/>
</dbReference>
<dbReference type="InterPro" id="IPR001631">
    <property type="entry name" value="TopoI"/>
</dbReference>
<evidence type="ECO:0000256" key="7">
    <source>
        <dbReference type="RuleBase" id="RU365101"/>
    </source>
</evidence>
<dbReference type="InterPro" id="IPR051062">
    <property type="entry name" value="Topoisomerase_IB"/>
</dbReference>
<dbReference type="GO" id="GO:0006368">
    <property type="term" value="P:transcription elongation by RNA polymerase II"/>
    <property type="evidence" value="ECO:0007669"/>
    <property type="project" value="EnsemblFungi"/>
</dbReference>
<feature type="compositionally biased region" description="Basic and acidic residues" evidence="9">
    <location>
        <begin position="110"/>
        <end position="124"/>
    </location>
</feature>
<dbReference type="InterPro" id="IPR014727">
    <property type="entry name" value="TopoI_cat_a/b-sub_euk"/>
</dbReference>
<name>G8BYC4_TETPH</name>
<dbReference type="PROSITE" id="PS00176">
    <property type="entry name" value="TOPO_IB_1"/>
    <property type="match status" value="1"/>
</dbReference>
<dbReference type="InterPro" id="IPR013030">
    <property type="entry name" value="DNA_topo_DNA_db_N_dom2"/>
</dbReference>
<dbReference type="eggNOG" id="KOG0981">
    <property type="taxonomic scope" value="Eukaryota"/>
</dbReference>
<dbReference type="FunFam" id="3.90.15.10:FF:000002">
    <property type="entry name" value="DNA topoisomerase I"/>
    <property type="match status" value="1"/>
</dbReference>
<dbReference type="InterPro" id="IPR014711">
    <property type="entry name" value="TopoI_cat_a-hlx-sub_euk"/>
</dbReference>
<keyword evidence="3 6" id="KW-0799">Topoisomerase</keyword>
<dbReference type="CDD" id="cd00659">
    <property type="entry name" value="Topo_IB_C"/>
    <property type="match status" value="1"/>
</dbReference>
<dbReference type="Gene3D" id="1.10.10.41">
    <property type="entry name" value="Yeast DNA topoisomerase - domain 1"/>
    <property type="match status" value="1"/>
</dbReference>
<proteinExistence type="inferred from homology"/>
<feature type="domain" description="DNA topoisomerase I eukaryotic-type" evidence="10">
    <location>
        <begin position="307"/>
        <end position="759"/>
    </location>
</feature>
<sequence>MGKRKIVLSESDSETDLFRKDTRDYDLDTPLSKSGDLDIPLSKTVTLSHKKLKTVKNEDEVDEETSLSGFTSNTSVSSSPVKRIKKESKSKSKTKTGTEPKFNTKAKTSLKKEVTESKLIKEETPGEQNAEGEVEEDEEEEEEEEYKWWEDNENDGSVQWTTFRHNGVLFPPVYVPLPSHIKLYYDGNPVDLPPAAEEVAGFYAGVIGTDHEQNPIFRKNFFTDFKKVLQENGGTLNGVSIENFSKCDFSRIVDYLQQQKEIKKQLSAQEKKQLRIEKEEFEEPYKFCEVNGRREQVGNFRVEPPDLFRGRGAHPKTGKLKRRIYPEDIVLNLDKDAPIPPVPEGHHWGEIKHDNTVQWLAMWRENISNSFKYVRLAANSSFKGQSDLKKFEKARELKKHINTIRRDYKKNMKNKLMVERQKAVAIYLIDVFALRAGGEKSDDEADTVGCCSLRYEHVTLKPPQTVIFDFLGKDSIRFYQEVEVEKQVFKNLAIFKRLPKKPGDQLFDRLDPSILNKFLQNYMPGLTAKVFRTYNASKTMQDQLDLIPNKGSVAEKLLKYNAANRTVAILCNHQRTISKTHKQTIEKASDRIRELEWQAWRLKKAMVQIDADAVNKSKNKKFLTKVIKTFTKTEQKKIHKLIIDRENDRVQKRYIRENDAKKFENEEELGESVLKEWLQKVEEKKIEYNKEVESDEIEITTKINTVEKIEKQLEKLKLRIETSSIQLKDREENSQVSLGTSKINYIDPRLSVVFCKKYDIPIEKIFTKTLREKFKWAIESVDENWRF</sequence>
<dbReference type="InterPro" id="IPR013034">
    <property type="entry name" value="DNA_topo_DNA_db_N_dom1"/>
</dbReference>
<dbReference type="GO" id="GO:0007076">
    <property type="term" value="P:mitotic chromosome condensation"/>
    <property type="evidence" value="ECO:0007669"/>
    <property type="project" value="EnsemblFungi"/>
</dbReference>
<dbReference type="PROSITE" id="PS52038">
    <property type="entry name" value="TOPO_IB_2"/>
    <property type="match status" value="1"/>
</dbReference>
<keyword evidence="5 6" id="KW-0413">Isomerase</keyword>
<dbReference type="EC" id="5.6.2.1" evidence="7"/>
<evidence type="ECO:0000313" key="12">
    <source>
        <dbReference type="Proteomes" id="UP000005666"/>
    </source>
</evidence>
<protein>
    <recommendedName>
        <fullName evidence="7">DNA topoisomerase I</fullName>
        <ecNumber evidence="7">5.6.2.1</ecNumber>
    </recommendedName>
    <alternativeName>
        <fullName evidence="7">DNA topoisomerase 1</fullName>
    </alternativeName>
</protein>
<dbReference type="InterPro" id="IPR013500">
    <property type="entry name" value="TopoI_cat_euk"/>
</dbReference>
<dbReference type="InterPro" id="IPR018521">
    <property type="entry name" value="TopoIB_AS"/>
</dbReference>
<dbReference type="Pfam" id="PF14370">
    <property type="entry name" value="Topo_C_assoc"/>
    <property type="match status" value="1"/>
</dbReference>
<evidence type="ECO:0000256" key="2">
    <source>
        <dbReference type="ARBA" id="ARBA00006645"/>
    </source>
</evidence>
<dbReference type="GO" id="GO:0006265">
    <property type="term" value="P:DNA topological change"/>
    <property type="evidence" value="ECO:0007669"/>
    <property type="project" value="UniProtKB-UniRule"/>
</dbReference>
<dbReference type="InterPro" id="IPR011010">
    <property type="entry name" value="DNA_brk_join_enz"/>
</dbReference>
<dbReference type="STRING" id="1071381.G8BYC4"/>
<dbReference type="Proteomes" id="UP000005666">
    <property type="component" value="Chromosome 10"/>
</dbReference>
<dbReference type="PANTHER" id="PTHR10290:SF3">
    <property type="entry name" value="DNA TOPOISOMERASE 1"/>
    <property type="match status" value="1"/>
</dbReference>
<dbReference type="SUPFAM" id="SSF56349">
    <property type="entry name" value="DNA breaking-rejoining enzymes"/>
    <property type="match status" value="1"/>
</dbReference>
<comment type="function">
    <text evidence="7">Releases the supercoiling and torsional tension of DNA introduced during the DNA replication and transcription by transiently cleaving and rejoining one strand of the DNA duplex. Introduces a single-strand break via transesterification at the specific target site 5'-[CT]CCTTp site in duplex DNA. The scissile phosphodiester is attacked by the catalytic tyrosine of the enzyme, resulting in the formation of a DNA-(3'-phosphotyrosyl)-enzyme intermediate and the expulsion of a 5'-OH DNA strand. The free DNA strand then undergoes passage around the unbroken strand thus removing DNA supercoils. Finally, in the religation step, the DNA 5'-OH attacks the covalent intermediate to expel the active-site tyrosine and restore the DNA phosphodiester backbone.</text>
</comment>
<dbReference type="GO" id="GO:0003917">
    <property type="term" value="F:DNA topoisomerase type I (single strand cut, ATP-independent) activity"/>
    <property type="evidence" value="ECO:0007669"/>
    <property type="project" value="UniProtKB-UniRule"/>
</dbReference>
<feature type="active site" description="O-(3'-phospho-DNA)-tyrosine intermediate" evidence="6">
    <location>
        <position position="745"/>
    </location>
</feature>
<evidence type="ECO:0000313" key="11">
    <source>
        <dbReference type="EMBL" id="CCE64866.1"/>
    </source>
</evidence>
<evidence type="ECO:0000259" key="10">
    <source>
        <dbReference type="SMART" id="SM00435"/>
    </source>
</evidence>
<keyword evidence="8" id="KW-0175">Coiled coil</keyword>
<comment type="similarity">
    <text evidence="2 6 7">Belongs to the type IB topoisomerase family.</text>
</comment>
<comment type="catalytic activity">
    <reaction evidence="1 6 7">
        <text>ATP-independent breakage of single-stranded DNA, followed by passage and rejoining.</text>
        <dbReference type="EC" id="5.6.2.1"/>
    </reaction>
</comment>
<evidence type="ECO:0000256" key="8">
    <source>
        <dbReference type="SAM" id="Coils"/>
    </source>
</evidence>
<dbReference type="Gene3D" id="1.10.132.10">
    <property type="match status" value="1"/>
</dbReference>
<dbReference type="AlphaFoldDB" id="G8BYC4"/>
<organism evidence="11 12">
    <name type="scientific">Tetrapisispora phaffii (strain ATCC 24235 / CBS 4417 / NBRC 1672 / NRRL Y-8282 / UCD 70-5)</name>
    <name type="common">Yeast</name>
    <name type="synonym">Fabospora phaffii</name>
    <dbReference type="NCBI Taxonomy" id="1071381"/>
    <lineage>
        <taxon>Eukaryota</taxon>
        <taxon>Fungi</taxon>
        <taxon>Dikarya</taxon>
        <taxon>Ascomycota</taxon>
        <taxon>Saccharomycotina</taxon>
        <taxon>Saccharomycetes</taxon>
        <taxon>Saccharomycetales</taxon>
        <taxon>Saccharomycetaceae</taxon>
        <taxon>Tetrapisispora</taxon>
    </lineage>
</organism>
<dbReference type="GO" id="GO:0006357">
    <property type="term" value="P:regulation of transcription by RNA polymerase II"/>
    <property type="evidence" value="ECO:0007669"/>
    <property type="project" value="EnsemblFungi"/>
</dbReference>
<dbReference type="FunFam" id="1.10.132.10:FF:000003">
    <property type="entry name" value="DNA topoisomerase I"/>
    <property type="match status" value="1"/>
</dbReference>
<dbReference type="InterPro" id="IPR008336">
    <property type="entry name" value="TopoI_DNA-bd_euk"/>
</dbReference>
<feature type="region of interest" description="Disordered" evidence="9">
    <location>
        <begin position="53"/>
        <end position="147"/>
    </location>
</feature>
<dbReference type="OMA" id="HRWKEVK"/>
<feature type="compositionally biased region" description="Basic residues" evidence="9">
    <location>
        <begin position="82"/>
        <end position="94"/>
    </location>
</feature>
<dbReference type="RefSeq" id="XP_003687300.1">
    <property type="nucleotide sequence ID" value="XM_003687252.1"/>
</dbReference>
<dbReference type="PANTHER" id="PTHR10290">
    <property type="entry name" value="DNA TOPOISOMERASE I"/>
    <property type="match status" value="1"/>
</dbReference>
<evidence type="ECO:0000256" key="5">
    <source>
        <dbReference type="ARBA" id="ARBA00023235"/>
    </source>
</evidence>
<dbReference type="InterPro" id="IPR013499">
    <property type="entry name" value="TopoI_euk"/>
</dbReference>
<feature type="region of interest" description="Disordered" evidence="9">
    <location>
        <begin position="1"/>
        <end position="39"/>
    </location>
</feature>
<dbReference type="KEGG" id="tpf:TPHA_0J00430"/>
<feature type="compositionally biased region" description="Low complexity" evidence="9">
    <location>
        <begin position="66"/>
        <end position="79"/>
    </location>
</feature>
<evidence type="ECO:0000256" key="1">
    <source>
        <dbReference type="ARBA" id="ARBA00000213"/>
    </source>
</evidence>
<dbReference type="GO" id="GO:0006271">
    <property type="term" value="P:DNA strand elongation involved in DNA replication"/>
    <property type="evidence" value="ECO:0007669"/>
    <property type="project" value="EnsemblFungi"/>
</dbReference>
<dbReference type="FunFam" id="1.10.10.41:FF:000001">
    <property type="entry name" value="DNA topoisomerase I"/>
    <property type="match status" value="1"/>
</dbReference>
<evidence type="ECO:0000256" key="6">
    <source>
        <dbReference type="PROSITE-ProRule" id="PRU01382"/>
    </source>
</evidence>
<dbReference type="InterPro" id="IPR025834">
    <property type="entry name" value="TopoI_C_dom"/>
</dbReference>
<dbReference type="SMART" id="SM00435">
    <property type="entry name" value="TOPEUc"/>
    <property type="match status" value="1"/>
</dbReference>
<dbReference type="OrthoDB" id="47179at2759"/>
<dbReference type="GO" id="GO:0005739">
    <property type="term" value="C:mitochondrion"/>
    <property type="evidence" value="ECO:0007669"/>
    <property type="project" value="EnsemblFungi"/>
</dbReference>
<accession>G8BYC4</accession>
<dbReference type="Gene3D" id="2.170.11.10">
    <property type="entry name" value="DNA Topoisomerase I, domain 2"/>
    <property type="match status" value="1"/>
</dbReference>
<dbReference type="InterPro" id="IPR036202">
    <property type="entry name" value="TopoI_DNA-bd_euk_N_sf"/>
</dbReference>
<keyword evidence="12" id="KW-1185">Reference proteome</keyword>
<feature type="coiled-coil region" evidence="8">
    <location>
        <begin position="578"/>
        <end position="605"/>
    </location>
</feature>
<evidence type="ECO:0000256" key="3">
    <source>
        <dbReference type="ARBA" id="ARBA00023029"/>
    </source>
</evidence>
<dbReference type="GO" id="GO:0000183">
    <property type="term" value="P:rDNA heterochromatin formation"/>
    <property type="evidence" value="ECO:0007669"/>
    <property type="project" value="EnsemblFungi"/>
</dbReference>
<evidence type="ECO:0000256" key="4">
    <source>
        <dbReference type="ARBA" id="ARBA00023125"/>
    </source>
</evidence>
<dbReference type="Pfam" id="PF02919">
    <property type="entry name" value="Topoisom_I_N"/>
    <property type="match status" value="1"/>
</dbReference>
<reference evidence="11 12" key="1">
    <citation type="journal article" date="2011" name="Proc. Natl. Acad. Sci. U.S.A.">
        <title>Evolutionary erosion of yeast sex chromosomes by mating-type switching accidents.</title>
        <authorList>
            <person name="Gordon J.L."/>
            <person name="Armisen D."/>
            <person name="Proux-Wera E."/>
            <person name="Oheigeartaigh S.S."/>
            <person name="Byrne K.P."/>
            <person name="Wolfe K.H."/>
        </authorList>
    </citation>
    <scope>NUCLEOTIDE SEQUENCE [LARGE SCALE GENOMIC DNA]</scope>
    <source>
        <strain evidence="12">ATCC 24235 / CBS 4417 / NBRC 1672 / NRRL Y-8282 / UCD 70-5</strain>
    </source>
</reference>
<dbReference type="HOGENOM" id="CLU_009193_1_0_1"/>
<dbReference type="EMBL" id="HE612865">
    <property type="protein sequence ID" value="CCE64866.1"/>
    <property type="molecule type" value="Genomic_DNA"/>
</dbReference>
<dbReference type="GO" id="GO:0005730">
    <property type="term" value="C:nucleolus"/>
    <property type="evidence" value="ECO:0007669"/>
    <property type="project" value="EnsemblFungi"/>
</dbReference>
<feature type="compositionally biased region" description="Basic and acidic residues" evidence="9">
    <location>
        <begin position="16"/>
        <end position="26"/>
    </location>
</feature>
<dbReference type="PRINTS" id="PR00416">
    <property type="entry name" value="EUTPISMRASEI"/>
</dbReference>
<keyword evidence="4 6" id="KW-0238">DNA-binding</keyword>
<dbReference type="GO" id="GO:0007097">
    <property type="term" value="P:nuclear migration"/>
    <property type="evidence" value="ECO:0007669"/>
    <property type="project" value="EnsemblFungi"/>
</dbReference>
<dbReference type="CDD" id="cd00660">
    <property type="entry name" value="Topoisomer_IB_N"/>
    <property type="match status" value="1"/>
</dbReference>